<evidence type="ECO:0000313" key="4">
    <source>
        <dbReference type="WBParaSite" id="HNAJ_0001073501-mRNA-1"/>
    </source>
</evidence>
<keyword evidence="3" id="KW-1185">Reference proteome</keyword>
<sequence length="50" mass="5911">MRNFTNLLDYFPLFIVCFIRIVTIVVKKCKVEFVLQSSVNIIMTNPIQNF</sequence>
<keyword evidence="1" id="KW-0472">Membrane</keyword>
<dbReference type="Proteomes" id="UP000278807">
    <property type="component" value="Unassembled WGS sequence"/>
</dbReference>
<accession>A0A0R3TST8</accession>
<keyword evidence="1" id="KW-0812">Transmembrane</keyword>
<dbReference type="EMBL" id="UZAE01013185">
    <property type="protein sequence ID" value="VDO08624.1"/>
    <property type="molecule type" value="Genomic_DNA"/>
</dbReference>
<keyword evidence="1" id="KW-1133">Transmembrane helix</keyword>
<evidence type="ECO:0000313" key="2">
    <source>
        <dbReference type="EMBL" id="VDO08624.1"/>
    </source>
</evidence>
<gene>
    <name evidence="2" type="ORF">HNAJ_LOCUS10730</name>
</gene>
<evidence type="ECO:0000256" key="1">
    <source>
        <dbReference type="SAM" id="Phobius"/>
    </source>
</evidence>
<dbReference type="WBParaSite" id="HNAJ_0001073501-mRNA-1">
    <property type="protein sequence ID" value="HNAJ_0001073501-mRNA-1"/>
    <property type="gene ID" value="HNAJ_0001073501"/>
</dbReference>
<name>A0A0R3TST8_RODNA</name>
<reference evidence="4" key="1">
    <citation type="submission" date="2017-02" db="UniProtKB">
        <authorList>
            <consortium name="WormBaseParasite"/>
        </authorList>
    </citation>
    <scope>IDENTIFICATION</scope>
</reference>
<protein>
    <submittedName>
        <fullName evidence="2 4">Uncharacterized protein</fullName>
    </submittedName>
</protein>
<dbReference type="AlphaFoldDB" id="A0A0R3TST8"/>
<proteinExistence type="predicted"/>
<reference evidence="2 3" key="2">
    <citation type="submission" date="2018-11" db="EMBL/GenBank/DDBJ databases">
        <authorList>
            <consortium name="Pathogen Informatics"/>
        </authorList>
    </citation>
    <scope>NUCLEOTIDE SEQUENCE [LARGE SCALE GENOMIC DNA]</scope>
</reference>
<feature type="transmembrane region" description="Helical" evidence="1">
    <location>
        <begin position="7"/>
        <end position="26"/>
    </location>
</feature>
<organism evidence="4">
    <name type="scientific">Rodentolepis nana</name>
    <name type="common">Dwarf tapeworm</name>
    <name type="synonym">Hymenolepis nana</name>
    <dbReference type="NCBI Taxonomy" id="102285"/>
    <lineage>
        <taxon>Eukaryota</taxon>
        <taxon>Metazoa</taxon>
        <taxon>Spiralia</taxon>
        <taxon>Lophotrochozoa</taxon>
        <taxon>Platyhelminthes</taxon>
        <taxon>Cestoda</taxon>
        <taxon>Eucestoda</taxon>
        <taxon>Cyclophyllidea</taxon>
        <taxon>Hymenolepididae</taxon>
        <taxon>Rodentolepis</taxon>
    </lineage>
</organism>
<evidence type="ECO:0000313" key="3">
    <source>
        <dbReference type="Proteomes" id="UP000278807"/>
    </source>
</evidence>